<dbReference type="EMBL" id="JAEMHM010000001">
    <property type="protein sequence ID" value="MBJ6723101.1"/>
    <property type="molecule type" value="Genomic_DNA"/>
</dbReference>
<protein>
    <recommendedName>
        <fullName evidence="2">histidine kinase</fullName>
        <ecNumber evidence="2">2.7.13.3</ecNumber>
    </recommendedName>
</protein>
<keyword evidence="3" id="KW-0597">Phosphoprotein</keyword>
<dbReference type="PANTHER" id="PTHR42878:SF15">
    <property type="entry name" value="BACTERIOPHYTOCHROME"/>
    <property type="match status" value="1"/>
</dbReference>
<dbReference type="InterPro" id="IPR036097">
    <property type="entry name" value="HisK_dim/P_sf"/>
</dbReference>
<dbReference type="GO" id="GO:0016020">
    <property type="term" value="C:membrane"/>
    <property type="evidence" value="ECO:0007669"/>
    <property type="project" value="UniProtKB-SubCell"/>
</dbReference>
<comment type="catalytic activity">
    <reaction evidence="1">
        <text>ATP + protein L-histidine = ADP + protein N-phospho-L-histidine.</text>
        <dbReference type="EC" id="2.7.13.3"/>
    </reaction>
</comment>
<dbReference type="Pfam" id="PF00512">
    <property type="entry name" value="HisKA"/>
    <property type="match status" value="1"/>
</dbReference>
<gene>
    <name evidence="10" type="ORF">JFN93_00140</name>
</gene>
<feature type="domain" description="Histidine kinase" evidence="8">
    <location>
        <begin position="203"/>
        <end position="413"/>
    </location>
</feature>
<dbReference type="InterPro" id="IPR000014">
    <property type="entry name" value="PAS"/>
</dbReference>
<evidence type="ECO:0000256" key="6">
    <source>
        <dbReference type="ARBA" id="ARBA00023136"/>
    </source>
</evidence>
<dbReference type="EC" id="2.7.13.3" evidence="2"/>
<dbReference type="CDD" id="cd00082">
    <property type="entry name" value="HisKA"/>
    <property type="match status" value="1"/>
</dbReference>
<dbReference type="GO" id="GO:0007234">
    <property type="term" value="P:osmosensory signaling via phosphorelay pathway"/>
    <property type="evidence" value="ECO:0007669"/>
    <property type="project" value="TreeGrafter"/>
</dbReference>
<dbReference type="InterPro" id="IPR013656">
    <property type="entry name" value="PAS_4"/>
</dbReference>
<dbReference type="PROSITE" id="PS50109">
    <property type="entry name" value="HIS_KIN"/>
    <property type="match status" value="1"/>
</dbReference>
<evidence type="ECO:0000256" key="3">
    <source>
        <dbReference type="ARBA" id="ARBA00022553"/>
    </source>
</evidence>
<dbReference type="PANTHER" id="PTHR42878">
    <property type="entry name" value="TWO-COMPONENT HISTIDINE KINASE"/>
    <property type="match status" value="1"/>
</dbReference>
<evidence type="ECO:0000256" key="1">
    <source>
        <dbReference type="ARBA" id="ARBA00000085"/>
    </source>
</evidence>
<sequence length="413" mass="46507">MMQDQSLLSDEIRKGGRALSVEESQRLLHELQVHQIKLEMQNQEIVNARLEVEAALERYADFYDFAPVGFLTLDYDGVIRAANLTAAAMLGTPRSCLIGRHLEMLVTEGRPAVRATVQQVFGASGKSVCDATVLQGEEPLYLRIEATTSRSGNDCRAVLIDLTERRRLETELTQLNEELERRVQARTAEMEAALREQESFSYTVSHDLRSPLRHINGYLSILKEDFGGEVPEEAIRYIDRACEVTSHMGSLIDNLLNLSRIARSEVVRERVYLSEFAEGILTQFQEAEPQRRVECVIQKNIVLQADRMLMWALLRNLLENAWKYTSQRETARIELASREVGGRTVVEVVDNGVGFDMAYGDQLFGVFQRLHGKEFGGLGIGLATVKRIVERHGGEIWAESQVDGGARFSFTVG</sequence>
<dbReference type="AlphaFoldDB" id="A0A8J7J4K7"/>
<evidence type="ECO:0000256" key="7">
    <source>
        <dbReference type="SAM" id="Coils"/>
    </source>
</evidence>
<keyword evidence="4" id="KW-0808">Transferase</keyword>
<dbReference type="GO" id="GO:0000155">
    <property type="term" value="F:phosphorelay sensor kinase activity"/>
    <property type="evidence" value="ECO:0007669"/>
    <property type="project" value="InterPro"/>
</dbReference>
<dbReference type="Proteomes" id="UP000636888">
    <property type="component" value="Unassembled WGS sequence"/>
</dbReference>
<dbReference type="GO" id="GO:0030295">
    <property type="term" value="F:protein kinase activator activity"/>
    <property type="evidence" value="ECO:0007669"/>
    <property type="project" value="TreeGrafter"/>
</dbReference>
<proteinExistence type="predicted"/>
<name>A0A8J7J4K7_9BACT</name>
<dbReference type="InterPro" id="IPR003661">
    <property type="entry name" value="HisK_dim/P_dom"/>
</dbReference>
<evidence type="ECO:0000259" key="9">
    <source>
        <dbReference type="PROSITE" id="PS50112"/>
    </source>
</evidence>
<keyword evidence="11" id="KW-1185">Reference proteome</keyword>
<dbReference type="InterPro" id="IPR004358">
    <property type="entry name" value="Sig_transdc_His_kin-like_C"/>
</dbReference>
<evidence type="ECO:0000259" key="8">
    <source>
        <dbReference type="PROSITE" id="PS50109"/>
    </source>
</evidence>
<accession>A0A8J7J4K7</accession>
<dbReference type="Gene3D" id="3.30.565.10">
    <property type="entry name" value="Histidine kinase-like ATPase, C-terminal domain"/>
    <property type="match status" value="1"/>
</dbReference>
<dbReference type="InterPro" id="IPR003594">
    <property type="entry name" value="HATPase_dom"/>
</dbReference>
<reference evidence="10" key="1">
    <citation type="submission" date="2020-12" db="EMBL/GenBank/DDBJ databases">
        <title>Geomonas sp. Red875, isolated from river sediment.</title>
        <authorList>
            <person name="Xu Z."/>
            <person name="Zhang Z."/>
            <person name="Masuda Y."/>
            <person name="Itoh H."/>
            <person name="Senoo K."/>
        </authorList>
    </citation>
    <scope>NUCLEOTIDE SEQUENCE</scope>
    <source>
        <strain evidence="10">Red875</strain>
    </source>
</reference>
<dbReference type="InterPro" id="IPR005467">
    <property type="entry name" value="His_kinase_dom"/>
</dbReference>
<dbReference type="SMART" id="SM00387">
    <property type="entry name" value="HATPase_c"/>
    <property type="match status" value="1"/>
</dbReference>
<organism evidence="10 11">
    <name type="scientific">Geomesophilobacter sediminis</name>
    <dbReference type="NCBI Taxonomy" id="2798584"/>
    <lineage>
        <taxon>Bacteria</taxon>
        <taxon>Pseudomonadati</taxon>
        <taxon>Thermodesulfobacteriota</taxon>
        <taxon>Desulfuromonadia</taxon>
        <taxon>Geobacterales</taxon>
        <taxon>Geobacteraceae</taxon>
        <taxon>Geomesophilobacter</taxon>
    </lineage>
</organism>
<dbReference type="SMART" id="SM00388">
    <property type="entry name" value="HisKA"/>
    <property type="match status" value="1"/>
</dbReference>
<evidence type="ECO:0000256" key="5">
    <source>
        <dbReference type="ARBA" id="ARBA00022777"/>
    </source>
</evidence>
<feature type="coiled-coil region" evidence="7">
    <location>
        <begin position="31"/>
        <end position="58"/>
    </location>
</feature>
<dbReference type="Pfam" id="PF08448">
    <property type="entry name" value="PAS_4"/>
    <property type="match status" value="1"/>
</dbReference>
<evidence type="ECO:0000256" key="4">
    <source>
        <dbReference type="ARBA" id="ARBA00022679"/>
    </source>
</evidence>
<dbReference type="SMART" id="SM00091">
    <property type="entry name" value="PAS"/>
    <property type="match status" value="1"/>
</dbReference>
<evidence type="ECO:0000313" key="10">
    <source>
        <dbReference type="EMBL" id="MBJ6723101.1"/>
    </source>
</evidence>
<dbReference type="RefSeq" id="WP_199381950.1">
    <property type="nucleotide sequence ID" value="NZ_JAEMHM010000001.1"/>
</dbReference>
<dbReference type="Gene3D" id="1.10.287.130">
    <property type="match status" value="1"/>
</dbReference>
<keyword evidence="7" id="KW-0175">Coiled coil</keyword>
<keyword evidence="5" id="KW-0418">Kinase</keyword>
<comment type="caution">
    <text evidence="10">The sequence shown here is derived from an EMBL/GenBank/DDBJ whole genome shotgun (WGS) entry which is preliminary data.</text>
</comment>
<dbReference type="SUPFAM" id="SSF55874">
    <property type="entry name" value="ATPase domain of HSP90 chaperone/DNA topoisomerase II/histidine kinase"/>
    <property type="match status" value="1"/>
</dbReference>
<feature type="coiled-coil region" evidence="7">
    <location>
        <begin position="165"/>
        <end position="196"/>
    </location>
</feature>
<evidence type="ECO:0000256" key="2">
    <source>
        <dbReference type="ARBA" id="ARBA00012438"/>
    </source>
</evidence>
<dbReference type="FunFam" id="1.10.287.130:FF:000070">
    <property type="entry name" value="Histidine kinase sensor protein"/>
    <property type="match status" value="1"/>
</dbReference>
<dbReference type="GO" id="GO:0000156">
    <property type="term" value="F:phosphorelay response regulator activity"/>
    <property type="evidence" value="ECO:0007669"/>
    <property type="project" value="TreeGrafter"/>
</dbReference>
<dbReference type="Gene3D" id="3.30.450.20">
    <property type="entry name" value="PAS domain"/>
    <property type="match status" value="1"/>
</dbReference>
<dbReference type="InterPro" id="IPR035965">
    <property type="entry name" value="PAS-like_dom_sf"/>
</dbReference>
<dbReference type="SUPFAM" id="SSF47384">
    <property type="entry name" value="Homodimeric domain of signal transducing histidine kinase"/>
    <property type="match status" value="1"/>
</dbReference>
<dbReference type="InterPro" id="IPR050351">
    <property type="entry name" value="BphY/WalK/GraS-like"/>
</dbReference>
<dbReference type="InterPro" id="IPR036890">
    <property type="entry name" value="HATPase_C_sf"/>
</dbReference>
<dbReference type="Pfam" id="PF02518">
    <property type="entry name" value="HATPase_c"/>
    <property type="match status" value="1"/>
</dbReference>
<dbReference type="SUPFAM" id="SSF55785">
    <property type="entry name" value="PYP-like sensor domain (PAS domain)"/>
    <property type="match status" value="1"/>
</dbReference>
<dbReference type="FunFam" id="3.30.565.10:FF:000006">
    <property type="entry name" value="Sensor histidine kinase WalK"/>
    <property type="match status" value="1"/>
</dbReference>
<dbReference type="PRINTS" id="PR00344">
    <property type="entry name" value="BCTRLSENSOR"/>
</dbReference>
<evidence type="ECO:0000313" key="11">
    <source>
        <dbReference type="Proteomes" id="UP000636888"/>
    </source>
</evidence>
<dbReference type="PROSITE" id="PS50112">
    <property type="entry name" value="PAS"/>
    <property type="match status" value="1"/>
</dbReference>
<keyword evidence="6" id="KW-0472">Membrane</keyword>
<feature type="domain" description="PAS" evidence="9">
    <location>
        <begin position="55"/>
        <end position="124"/>
    </location>
</feature>